<sequence length="85" mass="8742">MVEQSAPVAERGQGAGESAGGWVWLPVAAGLVLVGLVAVRLPVGVLGTLVRVLPAEQRLAEQVAPGVPWLPDLLVRGGRGGDGWR</sequence>
<evidence type="ECO:0000313" key="2">
    <source>
        <dbReference type="EMBL" id="WBP85502.1"/>
    </source>
</evidence>
<keyword evidence="1" id="KW-1133">Transmembrane helix</keyword>
<evidence type="ECO:0000313" key="3">
    <source>
        <dbReference type="Proteomes" id="UP001212821"/>
    </source>
</evidence>
<protein>
    <submittedName>
        <fullName evidence="2">Uncharacterized protein</fullName>
    </submittedName>
</protein>
<dbReference type="Proteomes" id="UP001212821">
    <property type="component" value="Chromosome"/>
</dbReference>
<organism evidence="2 3">
    <name type="scientific">Kitasatospora cathayae</name>
    <dbReference type="NCBI Taxonomy" id="3004092"/>
    <lineage>
        <taxon>Bacteria</taxon>
        <taxon>Bacillati</taxon>
        <taxon>Actinomycetota</taxon>
        <taxon>Actinomycetes</taxon>
        <taxon>Kitasatosporales</taxon>
        <taxon>Streptomycetaceae</taxon>
        <taxon>Kitasatospora</taxon>
    </lineage>
</organism>
<keyword evidence="1" id="KW-0472">Membrane</keyword>
<reference evidence="3" key="1">
    <citation type="submission" date="2022-12" db="EMBL/GenBank/DDBJ databases">
        <authorList>
            <person name="Mo P."/>
        </authorList>
    </citation>
    <scope>NUCLEOTIDE SEQUENCE [LARGE SCALE GENOMIC DNA]</scope>
    <source>
        <strain evidence="3">HUAS 3-15</strain>
    </source>
</reference>
<accession>A0ABY7PYI1</accession>
<gene>
    <name evidence="2" type="ORF">O1G21_06295</name>
</gene>
<feature type="transmembrane region" description="Helical" evidence="1">
    <location>
        <begin position="22"/>
        <end position="43"/>
    </location>
</feature>
<dbReference type="EMBL" id="CP115450">
    <property type="protein sequence ID" value="WBP85502.1"/>
    <property type="molecule type" value="Genomic_DNA"/>
</dbReference>
<keyword evidence="3" id="KW-1185">Reference proteome</keyword>
<dbReference type="RefSeq" id="WP_270141506.1">
    <property type="nucleotide sequence ID" value="NZ_CP115450.1"/>
</dbReference>
<evidence type="ECO:0000256" key="1">
    <source>
        <dbReference type="SAM" id="Phobius"/>
    </source>
</evidence>
<keyword evidence="1" id="KW-0812">Transmembrane</keyword>
<proteinExistence type="predicted"/>
<name>A0ABY7PYI1_9ACTN</name>